<name>A0A161XS59_DAUCS</name>
<dbReference type="InterPro" id="IPR045882">
    <property type="entry name" value="GPT1/2"/>
</dbReference>
<sequence length="706" mass="74488">MEASSDFNLIDVSSENDSLIAAVGDHDPSSALPSHSPGENGGDGGELGNGSAEKFSQPFEITEPESIKKSGKYNLRKSLAWDSAFFESPGFLDAEDISTMIDGAQKAKQHLLPGIDEDISRSTESISTLLSENLTLESLESELFEDIRASIQKSSKASGISKSSLKAAAEETDKPIGSSVKKVDTTPRNRIAANKALTMQSGGMQGSGRILKKDSNFPPPTQLLLTESSFLGLIKPDLRKGKSASSLSQPSKVITKPGTVVAITAKRASIGVNRTRDEINNSKAGVKGIQVPKAAGLTGPRRNVPKPASFLEASNSVSSGASNMDVGRSSSSSNNGGKSTFTKKVHKIASTSLSTKTEVKPVIKASSSIPKSSSKVPLRKKPSGKSGLPSSLMSSKITSSMSPSSSVSEWSSASSSTSTANQRFMSRTSIDANTLCSTDNQKFSARMSFDTNSSLRSMDSDTLSILSSDVQSNGDMSDGNLNHFKEYVSQDAKKSFGQSSVLSRSALTKPSGLRMPSPKIGFFDGAKSVVRTPSGCRQSQPLLPTGLPKVGVAIRSPVGSLKKAEETIPLKKKAAAGAITVLETLKSASPKLSQEPLMAPMEVHSANTNNLSSPDLSSEMKSSNKTSGKQQPERTSTNLELEGPNFASSKPSQERVPSVSPDVHYEIDGSNCLKTEYVKSGKPDSAKQAIADAPEPENDENLLINI</sequence>
<evidence type="ECO:0000313" key="2">
    <source>
        <dbReference type="EMBL" id="KZM94486.1"/>
    </source>
</evidence>
<feature type="compositionally biased region" description="Basic and acidic residues" evidence="1">
    <location>
        <begin position="676"/>
        <end position="685"/>
    </location>
</feature>
<proteinExistence type="predicted"/>
<evidence type="ECO:0000256" key="1">
    <source>
        <dbReference type="SAM" id="MobiDB-lite"/>
    </source>
</evidence>
<protein>
    <submittedName>
        <fullName evidence="2">Uncharacterized protein</fullName>
    </submittedName>
</protein>
<dbReference type="OMA" id="TVENETW"/>
<feature type="compositionally biased region" description="Low complexity" evidence="1">
    <location>
        <begin position="322"/>
        <end position="339"/>
    </location>
</feature>
<dbReference type="STRING" id="79200.A0A161XS59"/>
<dbReference type="GO" id="GO:0008017">
    <property type="term" value="F:microtubule binding"/>
    <property type="evidence" value="ECO:0007669"/>
    <property type="project" value="InterPro"/>
</dbReference>
<organism evidence="2">
    <name type="scientific">Daucus carota subsp. sativus</name>
    <name type="common">Carrot</name>
    <dbReference type="NCBI Taxonomy" id="79200"/>
    <lineage>
        <taxon>Eukaryota</taxon>
        <taxon>Viridiplantae</taxon>
        <taxon>Streptophyta</taxon>
        <taxon>Embryophyta</taxon>
        <taxon>Tracheophyta</taxon>
        <taxon>Spermatophyta</taxon>
        <taxon>Magnoliopsida</taxon>
        <taxon>eudicotyledons</taxon>
        <taxon>Gunneridae</taxon>
        <taxon>Pentapetalae</taxon>
        <taxon>asterids</taxon>
        <taxon>campanulids</taxon>
        <taxon>Apiales</taxon>
        <taxon>Apiaceae</taxon>
        <taxon>Apioideae</taxon>
        <taxon>Scandiceae</taxon>
        <taxon>Daucinae</taxon>
        <taxon>Daucus</taxon>
        <taxon>Daucus sect. Daucus</taxon>
    </lineage>
</organism>
<dbReference type="PANTHER" id="PTHR33737">
    <property type="entry name" value="OS05G0121800 PROTEIN"/>
    <property type="match status" value="1"/>
</dbReference>
<dbReference type="AlphaFoldDB" id="A0A161XS59"/>
<feature type="compositionally biased region" description="Polar residues" evidence="1">
    <location>
        <begin position="605"/>
        <end position="639"/>
    </location>
</feature>
<dbReference type="Gramene" id="KZM94486">
    <property type="protein sequence ID" value="KZM94486"/>
    <property type="gene ID" value="DCAR_017729"/>
</dbReference>
<feature type="region of interest" description="Disordered" evidence="1">
    <location>
        <begin position="152"/>
        <end position="218"/>
    </location>
</feature>
<feature type="compositionally biased region" description="Gly residues" evidence="1">
    <location>
        <begin position="39"/>
        <end position="48"/>
    </location>
</feature>
<comment type="caution">
    <text evidence="2">The sequence shown here is derived from an EMBL/GenBank/DDBJ whole genome shotgun (WGS) entry which is preliminary data.</text>
</comment>
<feature type="compositionally biased region" description="Low complexity" evidence="1">
    <location>
        <begin position="152"/>
        <end position="167"/>
    </location>
</feature>
<dbReference type="EMBL" id="LNRQ01000005">
    <property type="protein sequence ID" value="KZM94486.1"/>
    <property type="molecule type" value="Genomic_DNA"/>
</dbReference>
<accession>A0A161XS59</accession>
<feature type="compositionally biased region" description="Low complexity" evidence="1">
    <location>
        <begin position="360"/>
        <end position="376"/>
    </location>
</feature>
<feature type="region of interest" description="Disordered" evidence="1">
    <location>
        <begin position="19"/>
        <end position="63"/>
    </location>
</feature>
<feature type="region of interest" description="Disordered" evidence="1">
    <location>
        <begin position="676"/>
        <end position="706"/>
    </location>
</feature>
<gene>
    <name evidence="2" type="ORF">DCAR_017729</name>
</gene>
<feature type="region of interest" description="Disordered" evidence="1">
    <location>
        <begin position="281"/>
        <end position="421"/>
    </location>
</feature>
<reference evidence="2" key="1">
    <citation type="journal article" date="2016" name="Nat. Genet.">
        <title>A high-quality carrot genome assembly provides new insights into carotenoid accumulation and asterid genome evolution.</title>
        <authorList>
            <person name="Iorizzo M."/>
            <person name="Ellison S."/>
            <person name="Senalik D."/>
            <person name="Zeng P."/>
            <person name="Satapoomin P."/>
            <person name="Huang J."/>
            <person name="Bowman M."/>
            <person name="Iovene M."/>
            <person name="Sanseverino W."/>
            <person name="Cavagnaro P."/>
            <person name="Yildiz M."/>
            <person name="Macko-Podgorni A."/>
            <person name="Moranska E."/>
            <person name="Grzebelus E."/>
            <person name="Grzebelus D."/>
            <person name="Ashrafi H."/>
            <person name="Zheng Z."/>
            <person name="Cheng S."/>
            <person name="Spooner D."/>
            <person name="Van Deynze A."/>
            <person name="Simon P."/>
        </authorList>
    </citation>
    <scope>NUCLEOTIDE SEQUENCE [LARGE SCALE GENOMIC DNA]</scope>
    <source>
        <tissue evidence="2">Leaf</tissue>
    </source>
</reference>
<feature type="compositionally biased region" description="Low complexity" evidence="1">
    <location>
        <begin position="384"/>
        <end position="419"/>
    </location>
</feature>
<feature type="region of interest" description="Disordered" evidence="1">
    <location>
        <begin position="605"/>
        <end position="664"/>
    </location>
</feature>
<dbReference type="PANTHER" id="PTHR33737:SF2">
    <property type="entry name" value="OS12G0102700 PROTEIN"/>
    <property type="match status" value="1"/>
</dbReference>
<feature type="compositionally biased region" description="Polar residues" evidence="1">
    <location>
        <begin position="312"/>
        <end position="321"/>
    </location>
</feature>